<evidence type="ECO:0000256" key="3">
    <source>
        <dbReference type="ARBA" id="ARBA00013194"/>
    </source>
</evidence>
<keyword evidence="16" id="KW-1185">Reference proteome</keyword>
<dbReference type="RefSeq" id="WP_281834390.1">
    <property type="nucleotide sequence ID" value="NZ_BSDY01000005.1"/>
</dbReference>
<keyword evidence="6 11" id="KW-0697">Rotamase</keyword>
<organism evidence="15 16">
    <name type="scientific">Propionigenium maris DSM 9537</name>
    <dbReference type="NCBI Taxonomy" id="1123000"/>
    <lineage>
        <taxon>Bacteria</taxon>
        <taxon>Fusobacteriati</taxon>
        <taxon>Fusobacteriota</taxon>
        <taxon>Fusobacteriia</taxon>
        <taxon>Fusobacteriales</taxon>
        <taxon>Fusobacteriaceae</taxon>
        <taxon>Propionigenium</taxon>
    </lineage>
</organism>
<dbReference type="InterPro" id="IPR037041">
    <property type="entry name" value="Trigger_fac_C_sf"/>
</dbReference>
<proteinExistence type="inferred from homology"/>
<dbReference type="PROSITE" id="PS50059">
    <property type="entry name" value="FKBP_PPIASE"/>
    <property type="match status" value="1"/>
</dbReference>
<dbReference type="GO" id="GO:0015031">
    <property type="term" value="P:protein transport"/>
    <property type="evidence" value="ECO:0007669"/>
    <property type="project" value="UniProtKB-UniRule"/>
</dbReference>
<evidence type="ECO:0000256" key="13">
    <source>
        <dbReference type="RuleBase" id="RU003914"/>
    </source>
</evidence>
<dbReference type="GO" id="GO:0043335">
    <property type="term" value="P:protein unfolding"/>
    <property type="evidence" value="ECO:0007669"/>
    <property type="project" value="TreeGrafter"/>
</dbReference>
<protein>
    <recommendedName>
        <fullName evidence="4 11">Trigger factor</fullName>
        <shortName evidence="11">TF</shortName>
        <ecNumber evidence="3 11">5.2.1.8</ecNumber>
    </recommendedName>
    <alternativeName>
        <fullName evidence="10 11">PPIase</fullName>
    </alternativeName>
</protein>
<dbReference type="NCBIfam" id="TIGR00115">
    <property type="entry name" value="tig"/>
    <property type="match status" value="1"/>
</dbReference>
<dbReference type="PIRSF" id="PIRSF003095">
    <property type="entry name" value="Trigger_factor"/>
    <property type="match status" value="1"/>
</dbReference>
<dbReference type="InterPro" id="IPR001179">
    <property type="entry name" value="PPIase_FKBP_dom"/>
</dbReference>
<evidence type="ECO:0000256" key="5">
    <source>
        <dbReference type="ARBA" id="ARBA00022618"/>
    </source>
</evidence>
<accession>A0A9W6GIB0</accession>
<evidence type="ECO:0000256" key="11">
    <source>
        <dbReference type="HAMAP-Rule" id="MF_00303"/>
    </source>
</evidence>
<evidence type="ECO:0000256" key="4">
    <source>
        <dbReference type="ARBA" id="ARBA00016902"/>
    </source>
</evidence>
<dbReference type="Gene3D" id="3.10.50.40">
    <property type="match status" value="1"/>
</dbReference>
<evidence type="ECO:0000256" key="12">
    <source>
        <dbReference type="PROSITE-ProRule" id="PRU00277"/>
    </source>
</evidence>
<dbReference type="InterPro" id="IPR008880">
    <property type="entry name" value="Trigger_fac_C"/>
</dbReference>
<comment type="domain">
    <text evidence="11">Consists of 3 domains; the N-terminus binds the ribosome, the middle domain has PPIase activity, while the C-terminus has intrinsic chaperone activity on its own.</text>
</comment>
<dbReference type="GO" id="GO:0051083">
    <property type="term" value="P:'de novo' cotranslational protein folding"/>
    <property type="evidence" value="ECO:0007669"/>
    <property type="project" value="TreeGrafter"/>
</dbReference>
<dbReference type="GO" id="GO:0003755">
    <property type="term" value="F:peptidyl-prolyl cis-trans isomerase activity"/>
    <property type="evidence" value="ECO:0007669"/>
    <property type="project" value="UniProtKB-UniRule"/>
</dbReference>
<dbReference type="InterPro" id="IPR008881">
    <property type="entry name" value="Trigger_fac_ribosome-bd_bac"/>
</dbReference>
<evidence type="ECO:0000256" key="6">
    <source>
        <dbReference type="ARBA" id="ARBA00023110"/>
    </source>
</evidence>
<dbReference type="GO" id="GO:0044183">
    <property type="term" value="F:protein folding chaperone"/>
    <property type="evidence" value="ECO:0007669"/>
    <property type="project" value="TreeGrafter"/>
</dbReference>
<dbReference type="EMBL" id="BSDY01000005">
    <property type="protein sequence ID" value="GLI55718.1"/>
    <property type="molecule type" value="Genomic_DNA"/>
</dbReference>
<dbReference type="Pfam" id="PF05697">
    <property type="entry name" value="Trigger_N"/>
    <property type="match status" value="1"/>
</dbReference>
<dbReference type="PANTHER" id="PTHR30560">
    <property type="entry name" value="TRIGGER FACTOR CHAPERONE AND PEPTIDYL-PROLYL CIS/TRANS ISOMERASE"/>
    <property type="match status" value="1"/>
</dbReference>
<comment type="catalytic activity">
    <reaction evidence="1 11 12">
        <text>[protein]-peptidylproline (omega=180) = [protein]-peptidylproline (omega=0)</text>
        <dbReference type="Rhea" id="RHEA:16237"/>
        <dbReference type="Rhea" id="RHEA-COMP:10747"/>
        <dbReference type="Rhea" id="RHEA-COMP:10748"/>
        <dbReference type="ChEBI" id="CHEBI:83833"/>
        <dbReference type="ChEBI" id="CHEBI:83834"/>
        <dbReference type="EC" id="5.2.1.8"/>
    </reaction>
</comment>
<dbReference type="InterPro" id="IPR005215">
    <property type="entry name" value="Trig_fac"/>
</dbReference>
<keyword evidence="7 11" id="KW-0143">Chaperone</keyword>
<dbReference type="HAMAP" id="MF_00303">
    <property type="entry name" value="Trigger_factor_Tig"/>
    <property type="match status" value="1"/>
</dbReference>
<evidence type="ECO:0000256" key="10">
    <source>
        <dbReference type="ARBA" id="ARBA00029986"/>
    </source>
</evidence>
<dbReference type="InterPro" id="IPR046357">
    <property type="entry name" value="PPIase_dom_sf"/>
</dbReference>
<dbReference type="AlphaFoldDB" id="A0A9W6GIB0"/>
<dbReference type="InterPro" id="IPR027304">
    <property type="entry name" value="Trigger_fact/SurA_dom_sf"/>
</dbReference>
<comment type="subcellular location">
    <subcellularLocation>
        <location evidence="11">Cytoplasm</location>
    </subcellularLocation>
    <text evidence="11">About half TF is bound to the ribosome near the polypeptide exit tunnel while the other half is free in the cytoplasm.</text>
</comment>
<keyword evidence="9 11" id="KW-0131">Cell cycle</keyword>
<evidence type="ECO:0000313" key="15">
    <source>
        <dbReference type="EMBL" id="GLI55718.1"/>
    </source>
</evidence>
<evidence type="ECO:0000313" key="16">
    <source>
        <dbReference type="Proteomes" id="UP001144471"/>
    </source>
</evidence>
<keyword evidence="5 11" id="KW-0132">Cell division</keyword>
<dbReference type="GO" id="GO:0043022">
    <property type="term" value="F:ribosome binding"/>
    <property type="evidence" value="ECO:0007669"/>
    <property type="project" value="TreeGrafter"/>
</dbReference>
<dbReference type="EC" id="5.2.1.8" evidence="3 11"/>
<comment type="function">
    <text evidence="11">Involved in protein export. Acts as a chaperone by maintaining the newly synthesized protein in an open conformation. Functions as a peptidyl-prolyl cis-trans isomerase.</text>
</comment>
<dbReference type="PANTHER" id="PTHR30560:SF3">
    <property type="entry name" value="TRIGGER FACTOR-LIKE PROTEIN TIG, CHLOROPLASTIC"/>
    <property type="match status" value="1"/>
</dbReference>
<keyword evidence="11" id="KW-0963">Cytoplasm</keyword>
<comment type="similarity">
    <text evidence="2 11 13">Belongs to the FKBP-type PPIase family. Tig subfamily.</text>
</comment>
<dbReference type="GO" id="GO:0005737">
    <property type="term" value="C:cytoplasm"/>
    <property type="evidence" value="ECO:0007669"/>
    <property type="project" value="UniProtKB-SubCell"/>
</dbReference>
<name>A0A9W6GIB0_9FUSO</name>
<sequence>MNYEVKKLDNSVVEITLKLEGAEVKGYKKEVLAKLAEKVEVPGFRKGHAPASAIEAQFEGVIKEEITEKVLHANYETIISENNLKPVNYIMPKSVTLEGDKYEAVFTVDVYPEFELGTYKGLEAEKETFELTEDAVEAEIKAMLERGAKLEDAEEGYAAQMGDTVDLAFEGFVDGVAFEGGKADSHTLKLGSKMFIDTFEEQLVGYTTGQEGEVEVNFPAEYHAENLAGKPATFKVKINAIKKSSTPELNEEFAKEQGFESVEDLRAKKSDEIKAREEARIANEYRGKLLQQVAANTEVSIPTSMIDREVKARISEMEQQLSQQGMTMDMYMQMSGMTMDKMADQIKPMAANKIKMDIVLDAIAKAEAIEVTEEELATKMEDVAKMYGMDTAKLEEELTKAGNLNAFKENVKIDSVMQKTVDFVVANAK</sequence>
<dbReference type="GO" id="GO:0051301">
    <property type="term" value="P:cell division"/>
    <property type="evidence" value="ECO:0007669"/>
    <property type="project" value="UniProtKB-KW"/>
</dbReference>
<reference evidence="15" key="1">
    <citation type="submission" date="2022-12" db="EMBL/GenBank/DDBJ databases">
        <title>Reference genome sequencing for broad-spectrum identification of bacterial and archaeal isolates by mass spectrometry.</title>
        <authorList>
            <person name="Sekiguchi Y."/>
            <person name="Tourlousse D.M."/>
        </authorList>
    </citation>
    <scope>NUCLEOTIDE SEQUENCE</scope>
    <source>
        <strain evidence="15">10succ1</strain>
    </source>
</reference>
<evidence type="ECO:0000256" key="1">
    <source>
        <dbReference type="ARBA" id="ARBA00000971"/>
    </source>
</evidence>
<evidence type="ECO:0000259" key="14">
    <source>
        <dbReference type="PROSITE" id="PS50059"/>
    </source>
</evidence>
<dbReference type="InterPro" id="IPR036611">
    <property type="entry name" value="Trigger_fac_ribosome-bd_sf"/>
</dbReference>
<dbReference type="Pfam" id="PF00254">
    <property type="entry name" value="FKBP_C"/>
    <property type="match status" value="1"/>
</dbReference>
<comment type="caution">
    <text evidence="15">The sequence shown here is derived from an EMBL/GenBank/DDBJ whole genome shotgun (WGS) entry which is preliminary data.</text>
</comment>
<dbReference type="Pfam" id="PF05698">
    <property type="entry name" value="Trigger_C"/>
    <property type="match status" value="1"/>
</dbReference>
<evidence type="ECO:0000256" key="8">
    <source>
        <dbReference type="ARBA" id="ARBA00023235"/>
    </source>
</evidence>
<dbReference type="SUPFAM" id="SSF109998">
    <property type="entry name" value="Triger factor/SurA peptide-binding domain-like"/>
    <property type="match status" value="1"/>
</dbReference>
<evidence type="ECO:0000256" key="7">
    <source>
        <dbReference type="ARBA" id="ARBA00023186"/>
    </source>
</evidence>
<evidence type="ECO:0000256" key="2">
    <source>
        <dbReference type="ARBA" id="ARBA00005464"/>
    </source>
</evidence>
<dbReference type="Proteomes" id="UP001144471">
    <property type="component" value="Unassembled WGS sequence"/>
</dbReference>
<feature type="domain" description="PPIase FKBP-type" evidence="14">
    <location>
        <begin position="162"/>
        <end position="244"/>
    </location>
</feature>
<keyword evidence="8 11" id="KW-0413">Isomerase</keyword>
<dbReference type="SUPFAM" id="SSF102735">
    <property type="entry name" value="Trigger factor ribosome-binding domain"/>
    <property type="match status" value="1"/>
</dbReference>
<dbReference type="SUPFAM" id="SSF54534">
    <property type="entry name" value="FKBP-like"/>
    <property type="match status" value="1"/>
</dbReference>
<gene>
    <name evidence="11 15" type="primary">tig</name>
    <name evidence="15" type="ORF">PM10SUCC1_12320</name>
</gene>
<dbReference type="FunFam" id="3.10.50.40:FF:000001">
    <property type="entry name" value="Trigger factor"/>
    <property type="match status" value="1"/>
</dbReference>
<dbReference type="Gene3D" id="3.30.70.1050">
    <property type="entry name" value="Trigger factor ribosome-binding domain"/>
    <property type="match status" value="1"/>
</dbReference>
<dbReference type="Gene3D" id="1.10.3120.10">
    <property type="entry name" value="Trigger factor, C-terminal domain"/>
    <property type="match status" value="1"/>
</dbReference>
<evidence type="ECO:0000256" key="9">
    <source>
        <dbReference type="ARBA" id="ARBA00023306"/>
    </source>
</evidence>